<organism evidence="3 4">
    <name type="scientific">Actinomadura yumaensis</name>
    <dbReference type="NCBI Taxonomy" id="111807"/>
    <lineage>
        <taxon>Bacteria</taxon>
        <taxon>Bacillati</taxon>
        <taxon>Actinomycetota</taxon>
        <taxon>Actinomycetes</taxon>
        <taxon>Streptosporangiales</taxon>
        <taxon>Thermomonosporaceae</taxon>
        <taxon>Actinomadura</taxon>
    </lineage>
</organism>
<dbReference type="CDD" id="cd06223">
    <property type="entry name" value="PRTases_typeI"/>
    <property type="match status" value="1"/>
</dbReference>
<protein>
    <submittedName>
        <fullName evidence="3">ComF family protein</fullName>
    </submittedName>
</protein>
<evidence type="ECO:0000259" key="2">
    <source>
        <dbReference type="Pfam" id="PF00156"/>
    </source>
</evidence>
<dbReference type="InterPro" id="IPR051910">
    <property type="entry name" value="ComF/GntX_DNA_util-trans"/>
</dbReference>
<dbReference type="EMBL" id="JBHSXS010000060">
    <property type="protein sequence ID" value="MFC6886813.1"/>
    <property type="molecule type" value="Genomic_DNA"/>
</dbReference>
<dbReference type="Proteomes" id="UP001596380">
    <property type="component" value="Unassembled WGS sequence"/>
</dbReference>
<sequence>MTSPASPFNPAIPFSDLIRDLVGLVLPERCVVCAVGGEPLCRRCGTALNAKARLVRPVPVPPGLPPTWTIASYEGAVRTAIVAHKERARTPLAEPLGKALARALLKAVPVNGEAEAGEAKPTIGAAASVVAKPPVGAASVVGAAKPAVGESVVVVPVASGRRAVRRRGHDPTRRMAAVAVREARAGGLRVVGADVLRQRREVADQAGLTASGRVANLAGALEVVPGARLAGRRVVLVDDVITTGASLAEAARAVRRAGAEVAAAATVAATPLRRGA</sequence>
<comment type="similarity">
    <text evidence="1">Belongs to the ComF/GntX family.</text>
</comment>
<dbReference type="RefSeq" id="WP_160822027.1">
    <property type="nucleotide sequence ID" value="NZ_JBHSXS010000060.1"/>
</dbReference>
<dbReference type="PANTHER" id="PTHR47505:SF1">
    <property type="entry name" value="DNA UTILIZATION PROTEIN YHGH"/>
    <property type="match status" value="1"/>
</dbReference>
<proteinExistence type="inferred from homology"/>
<dbReference type="SUPFAM" id="SSF53271">
    <property type="entry name" value="PRTase-like"/>
    <property type="match status" value="1"/>
</dbReference>
<comment type="caution">
    <text evidence="3">The sequence shown here is derived from an EMBL/GenBank/DDBJ whole genome shotgun (WGS) entry which is preliminary data.</text>
</comment>
<gene>
    <name evidence="3" type="ORF">ACFQKB_44110</name>
</gene>
<evidence type="ECO:0000256" key="1">
    <source>
        <dbReference type="ARBA" id="ARBA00008007"/>
    </source>
</evidence>
<keyword evidence="4" id="KW-1185">Reference proteome</keyword>
<dbReference type="PANTHER" id="PTHR47505">
    <property type="entry name" value="DNA UTILIZATION PROTEIN YHGH"/>
    <property type="match status" value="1"/>
</dbReference>
<dbReference type="Gene3D" id="3.40.50.2020">
    <property type="match status" value="1"/>
</dbReference>
<dbReference type="InterPro" id="IPR029057">
    <property type="entry name" value="PRTase-like"/>
</dbReference>
<feature type="domain" description="Phosphoribosyltransferase" evidence="2">
    <location>
        <begin position="226"/>
        <end position="271"/>
    </location>
</feature>
<accession>A0ABW2D0H7</accession>
<dbReference type="InterPro" id="IPR000836">
    <property type="entry name" value="PRTase_dom"/>
</dbReference>
<dbReference type="Pfam" id="PF00156">
    <property type="entry name" value="Pribosyltran"/>
    <property type="match status" value="1"/>
</dbReference>
<reference evidence="4" key="1">
    <citation type="journal article" date="2019" name="Int. J. Syst. Evol. Microbiol.">
        <title>The Global Catalogue of Microorganisms (GCM) 10K type strain sequencing project: providing services to taxonomists for standard genome sequencing and annotation.</title>
        <authorList>
            <consortium name="The Broad Institute Genomics Platform"/>
            <consortium name="The Broad Institute Genome Sequencing Center for Infectious Disease"/>
            <person name="Wu L."/>
            <person name="Ma J."/>
        </authorList>
    </citation>
    <scope>NUCLEOTIDE SEQUENCE [LARGE SCALE GENOMIC DNA]</scope>
    <source>
        <strain evidence="4">JCM 3369</strain>
    </source>
</reference>
<evidence type="ECO:0000313" key="4">
    <source>
        <dbReference type="Proteomes" id="UP001596380"/>
    </source>
</evidence>
<name>A0ABW2D0H7_9ACTN</name>
<evidence type="ECO:0000313" key="3">
    <source>
        <dbReference type="EMBL" id="MFC6886813.1"/>
    </source>
</evidence>